<gene>
    <name evidence="2" type="ORF">Taro_044684</name>
</gene>
<sequence length="177" mass="19264">MENGGGRGEPLLAPAIDADCEKGGGRGRSVVSVDDADADYRSMLQARDDFFLRFDGGAWKRRNYDLDASNAPPSNGSSVNEGRRSRATRNDDPRARTSSLCHFVIPVTSCSSLRAFLCSMTRNVDLLFDLEGGDALRGRSLVMGTVADLSYSQIRHWMGNVICFGYGIKSYQGPVIS</sequence>
<protein>
    <submittedName>
        <fullName evidence="2">Uncharacterized protein</fullName>
    </submittedName>
</protein>
<keyword evidence="3" id="KW-1185">Reference proteome</keyword>
<dbReference type="AlphaFoldDB" id="A0A843X3N4"/>
<reference evidence="2" key="1">
    <citation type="submission" date="2017-07" db="EMBL/GenBank/DDBJ databases">
        <title>Taro Niue Genome Assembly and Annotation.</title>
        <authorList>
            <person name="Atibalentja N."/>
            <person name="Keating K."/>
            <person name="Fields C.J."/>
        </authorList>
    </citation>
    <scope>NUCLEOTIDE SEQUENCE</scope>
    <source>
        <strain evidence="2">Niue_2</strain>
        <tissue evidence="2">Leaf</tissue>
    </source>
</reference>
<evidence type="ECO:0000256" key="1">
    <source>
        <dbReference type="SAM" id="MobiDB-lite"/>
    </source>
</evidence>
<accession>A0A843X3N4</accession>
<evidence type="ECO:0000313" key="2">
    <source>
        <dbReference type="EMBL" id="MQM11774.1"/>
    </source>
</evidence>
<feature type="compositionally biased region" description="Basic and acidic residues" evidence="1">
    <location>
        <begin position="81"/>
        <end position="94"/>
    </location>
</feature>
<feature type="compositionally biased region" description="Polar residues" evidence="1">
    <location>
        <begin position="71"/>
        <end position="80"/>
    </location>
</feature>
<name>A0A843X3N4_COLES</name>
<dbReference type="Proteomes" id="UP000652761">
    <property type="component" value="Unassembled WGS sequence"/>
</dbReference>
<comment type="caution">
    <text evidence="2">The sequence shown here is derived from an EMBL/GenBank/DDBJ whole genome shotgun (WGS) entry which is preliminary data.</text>
</comment>
<feature type="region of interest" description="Disordered" evidence="1">
    <location>
        <begin position="1"/>
        <end position="28"/>
    </location>
</feature>
<feature type="region of interest" description="Disordered" evidence="1">
    <location>
        <begin position="65"/>
        <end position="94"/>
    </location>
</feature>
<evidence type="ECO:0000313" key="3">
    <source>
        <dbReference type="Proteomes" id="UP000652761"/>
    </source>
</evidence>
<organism evidence="2 3">
    <name type="scientific">Colocasia esculenta</name>
    <name type="common">Wild taro</name>
    <name type="synonym">Arum esculentum</name>
    <dbReference type="NCBI Taxonomy" id="4460"/>
    <lineage>
        <taxon>Eukaryota</taxon>
        <taxon>Viridiplantae</taxon>
        <taxon>Streptophyta</taxon>
        <taxon>Embryophyta</taxon>
        <taxon>Tracheophyta</taxon>
        <taxon>Spermatophyta</taxon>
        <taxon>Magnoliopsida</taxon>
        <taxon>Liliopsida</taxon>
        <taxon>Araceae</taxon>
        <taxon>Aroideae</taxon>
        <taxon>Colocasieae</taxon>
        <taxon>Colocasia</taxon>
    </lineage>
</organism>
<dbReference type="EMBL" id="NMUH01005091">
    <property type="protein sequence ID" value="MQM11774.1"/>
    <property type="molecule type" value="Genomic_DNA"/>
</dbReference>
<proteinExistence type="predicted"/>